<dbReference type="PANTHER" id="PTHR46015">
    <property type="entry name" value="ZGC:172121"/>
    <property type="match status" value="1"/>
</dbReference>
<evidence type="ECO:0000259" key="6">
    <source>
        <dbReference type="PROSITE" id="PS50970"/>
    </source>
</evidence>
<dbReference type="PANTHER" id="PTHR46015:SF1">
    <property type="entry name" value="HOMOCYSTEINE S-METHYLTRANSFERASE-LIKE ISOFORM 1"/>
    <property type="match status" value="1"/>
</dbReference>
<dbReference type="InterPro" id="IPR051486">
    <property type="entry name" value="Hcy_S-methyltransferase"/>
</dbReference>
<keyword evidence="4 5" id="KW-0862">Zinc</keyword>
<dbReference type="GO" id="GO:0033528">
    <property type="term" value="P:S-methylmethionine cycle"/>
    <property type="evidence" value="ECO:0007669"/>
    <property type="project" value="TreeGrafter"/>
</dbReference>
<dbReference type="GO" id="GO:0008898">
    <property type="term" value="F:S-adenosylmethionine-homocysteine S-methyltransferase activity"/>
    <property type="evidence" value="ECO:0007669"/>
    <property type="project" value="TreeGrafter"/>
</dbReference>
<dbReference type="SUPFAM" id="SSF82282">
    <property type="entry name" value="Homocysteine S-methyltransferase"/>
    <property type="match status" value="1"/>
</dbReference>
<proteinExistence type="predicted"/>
<gene>
    <name evidence="7" type="ORF">EW145_g7097</name>
</gene>
<comment type="caution">
    <text evidence="7">The sequence shown here is derived from an EMBL/GenBank/DDBJ whole genome shotgun (WGS) entry which is preliminary data.</text>
</comment>
<evidence type="ECO:0000256" key="5">
    <source>
        <dbReference type="PROSITE-ProRule" id="PRU00333"/>
    </source>
</evidence>
<evidence type="ECO:0000256" key="1">
    <source>
        <dbReference type="ARBA" id="ARBA00022603"/>
    </source>
</evidence>
<dbReference type="GO" id="GO:0009086">
    <property type="term" value="P:methionine biosynthetic process"/>
    <property type="evidence" value="ECO:0007669"/>
    <property type="project" value="TreeGrafter"/>
</dbReference>
<evidence type="ECO:0000313" key="7">
    <source>
        <dbReference type="EMBL" id="THH00326.1"/>
    </source>
</evidence>
<keyword evidence="8" id="KW-1185">Reference proteome</keyword>
<evidence type="ECO:0000256" key="2">
    <source>
        <dbReference type="ARBA" id="ARBA00022679"/>
    </source>
</evidence>
<feature type="binding site" evidence="5">
    <location>
        <position position="392"/>
    </location>
    <ligand>
        <name>Zn(2+)</name>
        <dbReference type="ChEBI" id="CHEBI:29105"/>
    </ligand>
</feature>
<dbReference type="EMBL" id="SGPK01000640">
    <property type="protein sequence ID" value="THH00326.1"/>
    <property type="molecule type" value="Genomic_DNA"/>
</dbReference>
<feature type="binding site" evidence="5">
    <location>
        <position position="393"/>
    </location>
    <ligand>
        <name>Zn(2+)</name>
        <dbReference type="ChEBI" id="CHEBI:29105"/>
    </ligand>
</feature>
<keyword evidence="3 5" id="KW-0479">Metal-binding</keyword>
<dbReference type="Pfam" id="PF02574">
    <property type="entry name" value="S-methyl_trans"/>
    <property type="match status" value="1"/>
</dbReference>
<reference evidence="7 8" key="1">
    <citation type="submission" date="2019-02" db="EMBL/GenBank/DDBJ databases">
        <title>Genome sequencing of the rare red list fungi Phellinidium pouzarii.</title>
        <authorList>
            <person name="Buettner E."/>
            <person name="Kellner H."/>
        </authorList>
    </citation>
    <scope>NUCLEOTIDE SEQUENCE [LARGE SCALE GENOMIC DNA]</scope>
    <source>
        <strain evidence="7 8">DSM 108285</strain>
    </source>
</reference>
<comment type="cofactor">
    <cofactor evidence="5">
        <name>Zn(2+)</name>
        <dbReference type="ChEBI" id="CHEBI:29105"/>
    </cofactor>
</comment>
<evidence type="ECO:0000313" key="8">
    <source>
        <dbReference type="Proteomes" id="UP000308199"/>
    </source>
</evidence>
<keyword evidence="1 5" id="KW-0489">Methyltransferase</keyword>
<dbReference type="InterPro" id="IPR036589">
    <property type="entry name" value="HCY_dom_sf"/>
</dbReference>
<dbReference type="Gene3D" id="3.20.20.330">
    <property type="entry name" value="Homocysteine-binding-like domain"/>
    <property type="match status" value="1"/>
</dbReference>
<evidence type="ECO:0000256" key="4">
    <source>
        <dbReference type="ARBA" id="ARBA00022833"/>
    </source>
</evidence>
<accession>A0A4S4KP29</accession>
<dbReference type="InterPro" id="IPR003726">
    <property type="entry name" value="HCY_dom"/>
</dbReference>
<organism evidence="7 8">
    <name type="scientific">Phellinidium pouzarii</name>
    <dbReference type="NCBI Taxonomy" id="167371"/>
    <lineage>
        <taxon>Eukaryota</taxon>
        <taxon>Fungi</taxon>
        <taxon>Dikarya</taxon>
        <taxon>Basidiomycota</taxon>
        <taxon>Agaricomycotina</taxon>
        <taxon>Agaricomycetes</taxon>
        <taxon>Hymenochaetales</taxon>
        <taxon>Hymenochaetaceae</taxon>
        <taxon>Phellinidium</taxon>
    </lineage>
</organism>
<dbReference type="AlphaFoldDB" id="A0A4S4KP29"/>
<dbReference type="Proteomes" id="UP000308199">
    <property type="component" value="Unassembled WGS sequence"/>
</dbReference>
<feature type="domain" description="Hcy-binding" evidence="6">
    <location>
        <begin position="1"/>
        <end position="407"/>
    </location>
</feature>
<keyword evidence="2 5" id="KW-0808">Transferase</keyword>
<dbReference type="OrthoDB" id="261426at2759"/>
<dbReference type="GO" id="GO:0046872">
    <property type="term" value="F:metal ion binding"/>
    <property type="evidence" value="ECO:0007669"/>
    <property type="project" value="UniProtKB-KW"/>
</dbReference>
<feature type="binding site" evidence="5">
    <location>
        <position position="296"/>
    </location>
    <ligand>
        <name>Zn(2+)</name>
        <dbReference type="ChEBI" id="CHEBI:29105"/>
    </ligand>
</feature>
<dbReference type="PROSITE" id="PS50970">
    <property type="entry name" value="HCY"/>
    <property type="match status" value="1"/>
</dbReference>
<sequence length="410" mass="44057">MRTTRRRFCAYQQPEQLSILTQTTSNDISSPLWSASLVADEPETIVKTHAAFLAAGADTILTSTYQCAFETFRRAGCADDAAAAKLMRKAVRLAAQAKLQFLESQASSDAPKKEINVVLSLGPYGATLSPAQEFDGLYPPPYGPQGYTPGGRNTNAFNGATAEERHVLEHTAHSALSEFHYRRLLAFVGDSEKTDPEGSVWPLIDAIAFETVPLAREAAAIRTAMGRLAAYLAAHNLEAKSWWLSTVWPGGRFPQEASPHSNTRLKPAEVVRALLQNVVSPDPDPAPAPDGIGVNCTQVSDLDAVVSEFRSAVQASQFAKKPFLVLYPNGGDTYDVVQRAWASTSADAHSTSGICDTVAATEAATVWAQRLAAIAKREQASGTWGGLLVGGCCKTGPEQIDLLRKKFYGD</sequence>
<evidence type="ECO:0000256" key="3">
    <source>
        <dbReference type="ARBA" id="ARBA00022723"/>
    </source>
</evidence>
<protein>
    <recommendedName>
        <fullName evidence="6">Hcy-binding domain-containing protein</fullName>
    </recommendedName>
</protein>
<name>A0A4S4KP29_9AGAM</name>
<dbReference type="GO" id="GO:0032259">
    <property type="term" value="P:methylation"/>
    <property type="evidence" value="ECO:0007669"/>
    <property type="project" value="UniProtKB-KW"/>
</dbReference>